<name>A0A3G8F1S8_9CAUD</name>
<proteinExistence type="predicted"/>
<evidence type="ECO:0000313" key="1">
    <source>
        <dbReference type="EMBL" id="AZF88071.1"/>
    </source>
</evidence>
<evidence type="ECO:0000313" key="2">
    <source>
        <dbReference type="Proteomes" id="UP000276370"/>
    </source>
</evidence>
<keyword evidence="2" id="KW-1185">Reference proteome</keyword>
<sequence length="122" mass="13938">MLRRFTVIVPLSVAHGTLTHAQSTLDFEQFDYEIGSFQHQVGDYLSTAMFVDARDFHEAGVIMDKLKDISPCVNYFMDGSGTLFKYDRVTKNLTRCFVTCQGTQSAIKFRVQHSEFYFVEGS</sequence>
<reference evidence="1" key="1">
    <citation type="submission" date="2018-10" db="EMBL/GenBank/DDBJ databases">
        <authorList>
            <person name="Shneider M.M."/>
            <person name="Kabilov M.R."/>
            <person name="Miroshnikov K.A."/>
        </authorList>
    </citation>
    <scope>NUCLEOTIDE SEQUENCE [LARGE SCALE GENOMIC DNA]</scope>
</reference>
<organism evidence="1 2">
    <name type="scientific">Pectobacterium phage Arno160</name>
    <dbReference type="NCBI Taxonomy" id="2488835"/>
    <lineage>
        <taxon>Viruses</taxon>
        <taxon>Duplodnaviria</taxon>
        <taxon>Heunggongvirae</taxon>
        <taxon>Uroviricota</taxon>
        <taxon>Caudoviricetes</taxon>
        <taxon>Autographivirales</taxon>
        <taxon>Autonotataviridae</taxon>
        <taxon>Melnykvirinae</taxon>
        <taxon>Wanjuvirus</taxon>
        <taxon>Wanjuvirus arno160</taxon>
    </lineage>
</organism>
<gene>
    <name evidence="1" type="ORF">Arno160_gp09</name>
</gene>
<accession>A0A3G8F1S8</accession>
<dbReference type="EMBL" id="MK053931">
    <property type="protein sequence ID" value="AZF88071.1"/>
    <property type="molecule type" value="Genomic_DNA"/>
</dbReference>
<dbReference type="Proteomes" id="UP000276370">
    <property type="component" value="Segment"/>
</dbReference>
<protein>
    <submittedName>
        <fullName evidence="1">Uncharacterized protein</fullName>
    </submittedName>
</protein>